<name>A0A166LX55_9AGAM</name>
<evidence type="ECO:0008006" key="3">
    <source>
        <dbReference type="Google" id="ProtNLM"/>
    </source>
</evidence>
<feature type="region of interest" description="Disordered" evidence="1">
    <location>
        <begin position="87"/>
        <end position="116"/>
    </location>
</feature>
<dbReference type="GO" id="GO:0016702">
    <property type="term" value="F:oxidoreductase activity, acting on single donors with incorporation of molecular oxygen, incorporation of two atoms of oxygen"/>
    <property type="evidence" value="ECO:0007669"/>
    <property type="project" value="InterPro"/>
</dbReference>
<dbReference type="AlphaFoldDB" id="A0A166LX55"/>
<gene>
    <name evidence="2" type="ORF">FIBSPDRAFT_1042872</name>
</gene>
<dbReference type="PANTHER" id="PTHR34315">
    <property type="match status" value="1"/>
</dbReference>
<dbReference type="OrthoDB" id="121380at2759"/>
<dbReference type="InterPro" id="IPR015889">
    <property type="entry name" value="Intradiol_dOase_core"/>
</dbReference>
<evidence type="ECO:0000256" key="1">
    <source>
        <dbReference type="SAM" id="MobiDB-lite"/>
    </source>
</evidence>
<dbReference type="EMBL" id="KV417532">
    <property type="protein sequence ID" value="KZP23410.1"/>
    <property type="molecule type" value="Genomic_DNA"/>
</dbReference>
<protein>
    <recommendedName>
        <fullName evidence="3">Intradiol ring-cleavage dioxygenases domain-containing protein</fullName>
    </recommendedName>
</protein>
<reference evidence="2" key="1">
    <citation type="journal article" date="2016" name="Mol. Biol. Evol.">
        <title>Comparative Genomics of Early-Diverging Mushroom-Forming Fungi Provides Insights into the Origins of Lignocellulose Decay Capabilities.</title>
        <authorList>
            <person name="Nagy L.G."/>
            <person name="Riley R."/>
            <person name="Tritt A."/>
            <person name="Adam C."/>
            <person name="Daum C."/>
            <person name="Floudas D."/>
            <person name="Sun H."/>
            <person name="Yadav J.S."/>
            <person name="Pangilinan J."/>
            <person name="Larsson K.H."/>
            <person name="Matsuura K."/>
            <person name="Barry K."/>
            <person name="Labutti K."/>
            <person name="Kuo R."/>
            <person name="Ohm R.A."/>
            <person name="Bhattacharya S.S."/>
            <person name="Shirouzu T."/>
            <person name="Yoshinaga Y."/>
            <person name="Martin F.M."/>
            <person name="Grigoriev I.V."/>
            <person name="Hibbett D.S."/>
        </authorList>
    </citation>
    <scope>NUCLEOTIDE SEQUENCE [LARGE SCALE GENOMIC DNA]</scope>
    <source>
        <strain evidence="2">CBS 109695</strain>
    </source>
</reference>
<dbReference type="GO" id="GO:0005506">
    <property type="term" value="F:iron ion binding"/>
    <property type="evidence" value="ECO:0007669"/>
    <property type="project" value="InterPro"/>
</dbReference>
<proteinExistence type="predicted"/>
<organism evidence="2">
    <name type="scientific">Athelia psychrophila</name>
    <dbReference type="NCBI Taxonomy" id="1759441"/>
    <lineage>
        <taxon>Eukaryota</taxon>
        <taxon>Fungi</taxon>
        <taxon>Dikarya</taxon>
        <taxon>Basidiomycota</taxon>
        <taxon>Agaricomycotina</taxon>
        <taxon>Agaricomycetes</taxon>
        <taxon>Agaricomycetidae</taxon>
        <taxon>Atheliales</taxon>
        <taxon>Atheliaceae</taxon>
        <taxon>Athelia</taxon>
    </lineage>
</organism>
<evidence type="ECO:0000313" key="2">
    <source>
        <dbReference type="EMBL" id="KZP23410.1"/>
    </source>
</evidence>
<dbReference type="SUPFAM" id="SSF49482">
    <property type="entry name" value="Aromatic compound dioxygenase"/>
    <property type="match status" value="1"/>
</dbReference>
<dbReference type="PANTHER" id="PTHR34315:SF4">
    <property type="entry name" value="INTRADIOL RING-CLEAVAGE DIOXYGENASES DOMAIN-CONTAINING PROTEIN"/>
    <property type="match status" value="1"/>
</dbReference>
<dbReference type="STRING" id="436010.A0A166LX55"/>
<dbReference type="Gene3D" id="2.60.130.10">
    <property type="entry name" value="Aromatic compound dioxygenase"/>
    <property type="match status" value="1"/>
</dbReference>
<sequence length="134" mass="14865">MRGASHTIFPGYYTGRALHIHTNVFTDRAPQPNGTFKARRLAHAGQFFFDDGVSETINKMWPYSTNAIRAAHGRVRNWNDGLNIFNDSHGPEGTTIPSLGSRGSARSSTRASGLHHDGDQCECFVWSCMSMIDH</sequence>
<feature type="compositionally biased region" description="Low complexity" evidence="1">
    <location>
        <begin position="98"/>
        <end position="112"/>
    </location>
</feature>
<accession>A0A166LX55</accession>